<gene>
    <name evidence="6 8" type="primary">phnN</name>
    <name evidence="8" type="ORF">LQG66_34570</name>
</gene>
<keyword evidence="5 6" id="KW-0067">ATP-binding</keyword>
<organism evidence="8 9">
    <name type="scientific">Bradyrhizobium ontarionense</name>
    <dbReference type="NCBI Taxonomy" id="2898149"/>
    <lineage>
        <taxon>Bacteria</taxon>
        <taxon>Pseudomonadati</taxon>
        <taxon>Pseudomonadota</taxon>
        <taxon>Alphaproteobacteria</taxon>
        <taxon>Hyphomicrobiales</taxon>
        <taxon>Nitrobacteraceae</taxon>
        <taxon>Bradyrhizobium</taxon>
    </lineage>
</organism>
<proteinExistence type="inferred from homology"/>
<dbReference type="InterPro" id="IPR008144">
    <property type="entry name" value="Guanylate_kin-like_dom"/>
</dbReference>
<reference evidence="8" key="1">
    <citation type="journal article" date="2024" name="Antonie Van Leeuwenhoek">
        <title>Bradyrhizobium ontarionense sp. nov., a novel bacterial symbiont isolated from Aeschynomene indica (Indian jointvetch), harbours photosynthesis, nitrogen fixation and nitrous oxide (N2O) reductase genes.</title>
        <authorList>
            <person name="Bromfield E.S.P."/>
            <person name="Cloutier S."/>
        </authorList>
    </citation>
    <scope>NUCLEOTIDE SEQUENCE</scope>
    <source>
        <strain evidence="8">A19</strain>
    </source>
</reference>
<evidence type="ECO:0000256" key="2">
    <source>
        <dbReference type="ARBA" id="ARBA00005069"/>
    </source>
</evidence>
<evidence type="ECO:0000256" key="1">
    <source>
        <dbReference type="ARBA" id="ARBA00000373"/>
    </source>
</evidence>
<protein>
    <recommendedName>
        <fullName evidence="6">Ribose 1,5-bisphosphate phosphokinase PhnN</fullName>
        <ecNumber evidence="6">2.7.4.23</ecNumber>
    </recommendedName>
    <alternativeName>
        <fullName evidence="6">Ribose 1,5-bisphosphokinase</fullName>
    </alternativeName>
</protein>
<evidence type="ECO:0000256" key="5">
    <source>
        <dbReference type="ARBA" id="ARBA00022840"/>
    </source>
</evidence>
<dbReference type="InterPro" id="IPR008145">
    <property type="entry name" value="GK/Ca_channel_bsu"/>
</dbReference>
<feature type="domain" description="Guanylate kinase-like" evidence="7">
    <location>
        <begin position="18"/>
        <end position="192"/>
    </location>
</feature>
<comment type="similarity">
    <text evidence="6">Belongs to the ribose 1,5-bisphosphokinase family.</text>
</comment>
<keyword evidence="9" id="KW-1185">Reference proteome</keyword>
<name>A0ABY3RAH6_9BRAD</name>
<dbReference type="Proteomes" id="UP001431010">
    <property type="component" value="Chromosome"/>
</dbReference>
<dbReference type="SUPFAM" id="SSF52540">
    <property type="entry name" value="P-loop containing nucleoside triphosphate hydrolases"/>
    <property type="match status" value="1"/>
</dbReference>
<comment type="pathway">
    <text evidence="2 6">Metabolic intermediate biosynthesis; 5-phospho-alpha-D-ribose 1-diphosphate biosynthesis; 5-phospho-alpha-D-ribose 1-diphosphate from D-ribose 5-phosphate (route II): step 3/3.</text>
</comment>
<dbReference type="RefSeq" id="WP_231320264.1">
    <property type="nucleotide sequence ID" value="NZ_CP088156.1"/>
</dbReference>
<dbReference type="SMART" id="SM00072">
    <property type="entry name" value="GuKc"/>
    <property type="match status" value="1"/>
</dbReference>
<dbReference type="EMBL" id="CP088156">
    <property type="protein sequence ID" value="UFZ04258.1"/>
    <property type="molecule type" value="Genomic_DNA"/>
</dbReference>
<comment type="function">
    <text evidence="6">Catalyzes the phosphorylation of ribose 1,5-bisphosphate to 5-phospho-D-ribosyl alpha-1-diphosphate (PRPP).</text>
</comment>
<keyword evidence="4 6" id="KW-0547">Nucleotide-binding</keyword>
<comment type="catalytic activity">
    <reaction evidence="1 6">
        <text>alpha-D-ribose 1,5-bisphosphate + ATP = 5-phospho-alpha-D-ribose 1-diphosphate + ADP</text>
        <dbReference type="Rhea" id="RHEA:20109"/>
        <dbReference type="ChEBI" id="CHEBI:30616"/>
        <dbReference type="ChEBI" id="CHEBI:58017"/>
        <dbReference type="ChEBI" id="CHEBI:68688"/>
        <dbReference type="ChEBI" id="CHEBI:456216"/>
        <dbReference type="EC" id="2.7.4.23"/>
    </reaction>
</comment>
<accession>A0ABY3RAH6</accession>
<dbReference type="HAMAP" id="MF_00836">
    <property type="entry name" value="PhnN"/>
    <property type="match status" value="1"/>
</dbReference>
<dbReference type="NCBIfam" id="TIGR02322">
    <property type="entry name" value="phosphon_PhnN"/>
    <property type="match status" value="1"/>
</dbReference>
<dbReference type="Gene3D" id="3.40.50.300">
    <property type="entry name" value="P-loop containing nucleotide triphosphate hydrolases"/>
    <property type="match status" value="1"/>
</dbReference>
<dbReference type="EC" id="2.7.4.23" evidence="6"/>
<feature type="binding site" evidence="6">
    <location>
        <begin position="25"/>
        <end position="32"/>
    </location>
    <ligand>
        <name>ATP</name>
        <dbReference type="ChEBI" id="CHEBI:30616"/>
    </ligand>
</feature>
<dbReference type="PROSITE" id="PS50052">
    <property type="entry name" value="GUANYLATE_KINASE_2"/>
    <property type="match status" value="1"/>
</dbReference>
<keyword evidence="3 6" id="KW-0808">Transferase</keyword>
<evidence type="ECO:0000256" key="6">
    <source>
        <dbReference type="HAMAP-Rule" id="MF_00836"/>
    </source>
</evidence>
<dbReference type="InterPro" id="IPR027417">
    <property type="entry name" value="P-loop_NTPase"/>
</dbReference>
<evidence type="ECO:0000259" key="7">
    <source>
        <dbReference type="PROSITE" id="PS50052"/>
    </source>
</evidence>
<evidence type="ECO:0000313" key="9">
    <source>
        <dbReference type="Proteomes" id="UP001431010"/>
    </source>
</evidence>
<sequence>MSEVSAPSVDGSERLGPGKLVLVVGPSGAGKDTLLNVARSECAGNDRIVFPRRVVTRAASAFEDNQEMGEAPFREALAAGAFALHWDAHGHGYGVPRAIRDDIVVGRTVVVNVSRTVIPVARRDYAHVVVVAITAPAEVLAERLSKRHRPSDADIGERLHRTIDEEAVAADVTIVNVGDPETHGHRLAEVIKAPVEEALIGATGGGGYVDHHNP</sequence>
<dbReference type="InterPro" id="IPR012699">
    <property type="entry name" value="PhnN"/>
</dbReference>
<evidence type="ECO:0000313" key="8">
    <source>
        <dbReference type="EMBL" id="UFZ04258.1"/>
    </source>
</evidence>
<evidence type="ECO:0000256" key="4">
    <source>
        <dbReference type="ARBA" id="ARBA00022741"/>
    </source>
</evidence>
<evidence type="ECO:0000256" key="3">
    <source>
        <dbReference type="ARBA" id="ARBA00022679"/>
    </source>
</evidence>